<dbReference type="GO" id="GO:0016491">
    <property type="term" value="F:oxidoreductase activity"/>
    <property type="evidence" value="ECO:0007669"/>
    <property type="project" value="UniProtKB-KW"/>
</dbReference>
<dbReference type="PANTHER" id="PTHR24321">
    <property type="entry name" value="DEHYDROGENASES, SHORT CHAIN"/>
    <property type="match status" value="1"/>
</dbReference>
<dbReference type="InterPro" id="IPR020904">
    <property type="entry name" value="Sc_DH/Rdtase_CS"/>
</dbReference>
<dbReference type="NCBIfam" id="NF005559">
    <property type="entry name" value="PRK07231.1"/>
    <property type="match status" value="1"/>
</dbReference>
<dbReference type="PROSITE" id="PS00061">
    <property type="entry name" value="ADH_SHORT"/>
    <property type="match status" value="1"/>
</dbReference>
<reference evidence="4" key="1">
    <citation type="submission" date="2015-01" db="EMBL/GenBank/DDBJ databases">
        <title>Draft genome sequence of Rhodococcus pyridinivorans strain KG-16, a hydrocarbon-degrading bacterium.</title>
        <authorList>
            <person name="Aggarwal R.K."/>
            <person name="Dawar C."/>
        </authorList>
    </citation>
    <scope>NUCLEOTIDE SEQUENCE [LARGE SCALE GENOMIC DNA]</scope>
    <source>
        <strain evidence="4">KG-16</strain>
    </source>
</reference>
<dbReference type="Pfam" id="PF13561">
    <property type="entry name" value="adh_short_C2"/>
    <property type="match status" value="1"/>
</dbReference>
<dbReference type="SUPFAM" id="SSF51735">
    <property type="entry name" value="NAD(P)-binding Rossmann-fold domains"/>
    <property type="match status" value="1"/>
</dbReference>
<reference evidence="3 4" key="2">
    <citation type="journal article" date="2016" name="Genome Announc.">
        <title>Draft Genome Sequence of a Versatile Hydrocarbon-Degrading Bacterium, Rhodococcus pyridinivorans Strain KG-16, Collected from Oil Fields in India.</title>
        <authorList>
            <person name="Aggarwal R.K."/>
            <person name="Dawar C."/>
            <person name="Phanindranath R."/>
            <person name="Mutnuri L."/>
            <person name="Dayal A.M."/>
        </authorList>
    </citation>
    <scope>NUCLEOTIDE SEQUENCE [LARGE SCALE GENOMIC DNA]</scope>
    <source>
        <strain evidence="3 4">KG-16</strain>
    </source>
</reference>
<dbReference type="EMBL" id="AZXY01000023">
    <property type="protein sequence ID" value="KSZ56077.1"/>
    <property type="molecule type" value="Genomic_DNA"/>
</dbReference>
<dbReference type="FunFam" id="3.40.50.720:FF:000084">
    <property type="entry name" value="Short-chain dehydrogenase reductase"/>
    <property type="match status" value="1"/>
</dbReference>
<comment type="caution">
    <text evidence="3">The sequence shown here is derived from an EMBL/GenBank/DDBJ whole genome shotgun (WGS) entry which is preliminary data.</text>
</comment>
<dbReference type="InterPro" id="IPR036291">
    <property type="entry name" value="NAD(P)-bd_dom_sf"/>
</dbReference>
<organism evidence="3 4">
    <name type="scientific">Rhodococcus pyridinivorans KG-16</name>
    <dbReference type="NCBI Taxonomy" id="1441730"/>
    <lineage>
        <taxon>Bacteria</taxon>
        <taxon>Bacillati</taxon>
        <taxon>Actinomycetota</taxon>
        <taxon>Actinomycetes</taxon>
        <taxon>Mycobacteriales</taxon>
        <taxon>Nocardiaceae</taxon>
        <taxon>Rhodococcus</taxon>
    </lineage>
</organism>
<proteinExistence type="inferred from homology"/>
<evidence type="ECO:0000313" key="3">
    <source>
        <dbReference type="EMBL" id="KSZ56077.1"/>
    </source>
</evidence>
<dbReference type="Proteomes" id="UP000053060">
    <property type="component" value="Unassembled WGS sequence"/>
</dbReference>
<keyword evidence="2" id="KW-0560">Oxidoreductase</keyword>
<dbReference type="AlphaFoldDB" id="A0A0V9UDA1"/>
<gene>
    <name evidence="3" type="ORF">Z045_25085</name>
</gene>
<protein>
    <submittedName>
        <fullName evidence="3">Glucose dehydrogenase</fullName>
    </submittedName>
</protein>
<evidence type="ECO:0000256" key="1">
    <source>
        <dbReference type="ARBA" id="ARBA00006484"/>
    </source>
</evidence>
<evidence type="ECO:0000313" key="4">
    <source>
        <dbReference type="Proteomes" id="UP000053060"/>
    </source>
</evidence>
<dbReference type="PRINTS" id="PR00081">
    <property type="entry name" value="GDHRDH"/>
</dbReference>
<dbReference type="PANTHER" id="PTHR24321:SF8">
    <property type="entry name" value="ESTRADIOL 17-BETA-DEHYDROGENASE 8-RELATED"/>
    <property type="match status" value="1"/>
</dbReference>
<dbReference type="CDD" id="cd05233">
    <property type="entry name" value="SDR_c"/>
    <property type="match status" value="1"/>
</dbReference>
<evidence type="ECO:0000256" key="2">
    <source>
        <dbReference type="ARBA" id="ARBA00023002"/>
    </source>
</evidence>
<dbReference type="InterPro" id="IPR002347">
    <property type="entry name" value="SDR_fam"/>
</dbReference>
<accession>A0A0V9UDA1</accession>
<dbReference type="Gene3D" id="3.40.50.720">
    <property type="entry name" value="NAD(P)-binding Rossmann-like Domain"/>
    <property type="match status" value="1"/>
</dbReference>
<sequence>MTFPVLSGKVAIVTGAAAGIGQETAMLFAEAGAKVAIADVDIEKGTVVVDAVNAAGGEAVFVNVDISQSADVAAMVADVVAKWDRLDIAVNNAAILPSKGLLTDFDEDRWDRLMSVDLKGTALCLKYELRQLQAQGGGGSIINIASGAGFRPVPGQVAYVVAKHGVHALTKVAALENGAAGIRVNTVAPGAVDTAMLRESLAEFNLGTEAEFAPKISVLGRFGQAHEIAQASLWLASDQSSYVTGTVIHADGGHVGAM</sequence>
<name>A0A0V9UDA1_9NOCA</name>
<dbReference type="PRINTS" id="PR00080">
    <property type="entry name" value="SDRFAMILY"/>
</dbReference>
<comment type="similarity">
    <text evidence="1">Belongs to the short-chain dehydrogenases/reductases (SDR) family.</text>
</comment>
<dbReference type="PATRIC" id="fig|1441730.3.peg.5280"/>